<feature type="transmembrane region" description="Helical" evidence="1">
    <location>
        <begin position="266"/>
        <end position="288"/>
    </location>
</feature>
<evidence type="ECO:0000256" key="1">
    <source>
        <dbReference type="SAM" id="Phobius"/>
    </source>
</evidence>
<gene>
    <name evidence="2" type="ORF">B9Q13_01915</name>
</gene>
<feature type="transmembrane region" description="Helical" evidence="1">
    <location>
        <begin position="392"/>
        <end position="418"/>
    </location>
</feature>
<dbReference type="PANTHER" id="PTHR43424:SF1">
    <property type="entry name" value="LOCUS PUTATIVE PROTEIN 1-RELATED"/>
    <property type="match status" value="1"/>
</dbReference>
<dbReference type="InterPro" id="IPR052556">
    <property type="entry name" value="PolySynth_Transporter"/>
</dbReference>
<protein>
    <submittedName>
        <fullName evidence="2">Uncharacterized protein</fullName>
    </submittedName>
</protein>
<keyword evidence="1" id="KW-0812">Transmembrane</keyword>
<sequence length="453" mass="49309">MFTTLLNAILALFFFLFAAHFASPVFVGRVALLQLLELGSSVALTLIPGQVVNRELGYSLGSGNSQTQKLSGSILVSGLLASPFALFILLFPRYLWLSIPYYILYIYFNYQSSILSGLGRFTEVNSMYAVFSVTRWGLSTLGVFYGLRYLILFWTLGALVRTVWGEIVLRRLGIHYSFDLGLIRRLVFTGLPLYFSGITSFITGQGDRLLVVYLLGSYYLGIYQLVALIGGVPSLLLGSLQSALIPSSSYHYGRGVPVGEMGGSAFRLLSLFGFLLALVGAGVGPLFLTHFFPAYGVGALPLRILLVSVTVTFVFSSAGFFLVTGANYRPFLVVALVGALTDVVFSLLLIPRLGILGAALAQASTDFAVSALTLFFAWRLHAVPSTRVERLIAALSPITLLGLTWAWPLGVLTLPVLYRLLGLVRRADVEVVRRFTPPKLKGAVAVLELLCNE</sequence>
<feature type="transmembrane region" description="Helical" evidence="1">
    <location>
        <begin position="356"/>
        <end position="380"/>
    </location>
</feature>
<keyword evidence="1" id="KW-0472">Membrane</keyword>
<feature type="transmembrane region" description="Helical" evidence="1">
    <location>
        <begin position="222"/>
        <end position="245"/>
    </location>
</feature>
<name>A0A2R6C3K3_9ARCH</name>
<feature type="transmembrane region" description="Helical" evidence="1">
    <location>
        <begin position="102"/>
        <end position="122"/>
    </location>
</feature>
<organism evidence="2 3">
    <name type="scientific">Candidatus Marsarchaeota G2 archaeon ECH_B_SAG-G16</name>
    <dbReference type="NCBI Taxonomy" id="1978167"/>
    <lineage>
        <taxon>Archaea</taxon>
        <taxon>Candidatus Marsarchaeota</taxon>
        <taxon>Candidatus Marsarchaeota group 2</taxon>
    </lineage>
</organism>
<feature type="transmembrane region" description="Helical" evidence="1">
    <location>
        <begin position="330"/>
        <end position="350"/>
    </location>
</feature>
<evidence type="ECO:0000313" key="3">
    <source>
        <dbReference type="Proteomes" id="UP000241886"/>
    </source>
</evidence>
<feature type="transmembrane region" description="Helical" evidence="1">
    <location>
        <begin position="300"/>
        <end position="323"/>
    </location>
</feature>
<proteinExistence type="predicted"/>
<dbReference type="EMBL" id="NEXO01000030">
    <property type="protein sequence ID" value="PSO05424.1"/>
    <property type="molecule type" value="Genomic_DNA"/>
</dbReference>
<evidence type="ECO:0000313" key="2">
    <source>
        <dbReference type="EMBL" id="PSO05424.1"/>
    </source>
</evidence>
<feature type="transmembrane region" description="Helical" evidence="1">
    <location>
        <begin position="142"/>
        <end position="164"/>
    </location>
</feature>
<feature type="transmembrane region" description="Helical" evidence="1">
    <location>
        <begin position="70"/>
        <end position="90"/>
    </location>
</feature>
<keyword evidence="1" id="KW-1133">Transmembrane helix</keyword>
<feature type="transmembrane region" description="Helical" evidence="1">
    <location>
        <begin position="185"/>
        <end position="202"/>
    </location>
</feature>
<dbReference type="AlphaFoldDB" id="A0A2R6C3K3"/>
<comment type="caution">
    <text evidence="2">The sequence shown here is derived from an EMBL/GenBank/DDBJ whole genome shotgun (WGS) entry which is preliminary data.</text>
</comment>
<dbReference type="PANTHER" id="PTHR43424">
    <property type="entry name" value="LOCUS PUTATIVE PROTEIN 1-RELATED"/>
    <property type="match status" value="1"/>
</dbReference>
<accession>A0A2R6C3K3</accession>
<reference evidence="2 3" key="1">
    <citation type="submission" date="2017-04" db="EMBL/GenBank/DDBJ databases">
        <title>Novel microbial lineages endemic to geothermal iron-oxide mats fill important gaps in the evolutionary history of Archaea.</title>
        <authorList>
            <person name="Jay Z.J."/>
            <person name="Beam J.P."/>
            <person name="Dlakic M."/>
            <person name="Rusch D.B."/>
            <person name="Kozubal M.A."/>
            <person name="Inskeep W.P."/>
        </authorList>
    </citation>
    <scope>NUCLEOTIDE SEQUENCE [LARGE SCALE GENOMIC DNA]</scope>
    <source>
        <strain evidence="2">ECH_B_SAG-G16</strain>
    </source>
</reference>
<dbReference type="Proteomes" id="UP000241886">
    <property type="component" value="Unassembled WGS sequence"/>
</dbReference>